<dbReference type="Pfam" id="PF13731">
    <property type="entry name" value="WxL"/>
    <property type="match status" value="1"/>
</dbReference>
<dbReference type="InterPro" id="IPR027994">
    <property type="entry name" value="WxL_dom"/>
</dbReference>
<dbReference type="OrthoDB" id="2194880at2"/>
<feature type="domain" description="WxL" evidence="1">
    <location>
        <begin position="50"/>
        <end position="239"/>
    </location>
</feature>
<sequence>MKKFILSSTLLSAFVLVGAVVVSADEVKQAETPVGIEFKTEGPNEVVTGPYKGVLTLVHKPTAFEFGSHSATGALLTAEGKMEGKQYLVVSDDRDNDTVGTGVSDQNSKKGDPWKLTAKMDELKSGTETLPSKLILNLGAAKKYDLGTTPDGNGDIKPNPANDTSISDFADETHGVKITKKVELESDKNNEVVIMNKAKEDGKKIGVATQVESTNLIIQAPKTSAGKQYTSKVIWTLSTGI</sequence>
<evidence type="ECO:0000313" key="3">
    <source>
        <dbReference type="Proteomes" id="UP000288197"/>
    </source>
</evidence>
<evidence type="ECO:0000259" key="1">
    <source>
        <dbReference type="Pfam" id="PF13731"/>
    </source>
</evidence>
<name>A0A369AZK6_9ENTE</name>
<dbReference type="EMBL" id="NGJX01000005">
    <property type="protein sequence ID" value="RSU02200.1"/>
    <property type="molecule type" value="Genomic_DNA"/>
</dbReference>
<reference evidence="2 3" key="1">
    <citation type="submission" date="2017-05" db="EMBL/GenBank/DDBJ databases">
        <title>Vagococcus spp. assemblies.</title>
        <authorList>
            <person name="Gulvik C.A."/>
        </authorList>
    </citation>
    <scope>NUCLEOTIDE SEQUENCE [LARGE SCALE GENOMIC DNA]</scope>
    <source>
        <strain evidence="2 3">NCFB 2497</strain>
    </source>
</reference>
<dbReference type="Proteomes" id="UP000288197">
    <property type="component" value="Unassembled WGS sequence"/>
</dbReference>
<keyword evidence="3" id="KW-1185">Reference proteome</keyword>
<dbReference type="AlphaFoldDB" id="A0A369AZK6"/>
<evidence type="ECO:0000313" key="2">
    <source>
        <dbReference type="EMBL" id="RSU02200.1"/>
    </source>
</evidence>
<protein>
    <recommendedName>
        <fullName evidence="1">WxL domain-containing protein</fullName>
    </recommendedName>
</protein>
<comment type="caution">
    <text evidence="2">The sequence shown here is derived from an EMBL/GenBank/DDBJ whole genome shotgun (WGS) entry which is preliminary data.</text>
</comment>
<organism evidence="2 3">
    <name type="scientific">Vagococcus fluvialis</name>
    <dbReference type="NCBI Taxonomy" id="2738"/>
    <lineage>
        <taxon>Bacteria</taxon>
        <taxon>Bacillati</taxon>
        <taxon>Bacillota</taxon>
        <taxon>Bacilli</taxon>
        <taxon>Lactobacillales</taxon>
        <taxon>Enterococcaceae</taxon>
        <taxon>Vagococcus</taxon>
    </lineage>
</organism>
<gene>
    <name evidence="2" type="ORF">CBF32_06340</name>
</gene>
<dbReference type="RefSeq" id="WP_114289522.1">
    <property type="nucleotide sequence ID" value="NZ_CP081461.1"/>
</dbReference>
<accession>A0A369AZK6</accession>
<dbReference type="GeneID" id="63146267"/>
<proteinExistence type="predicted"/>